<keyword evidence="2" id="KW-1133">Transmembrane helix</keyword>
<feature type="compositionally biased region" description="Low complexity" evidence="1">
    <location>
        <begin position="74"/>
        <end position="85"/>
    </location>
</feature>
<dbReference type="NCBIfam" id="NF041390">
    <property type="entry name" value="TadE_Rv3655c"/>
    <property type="match status" value="1"/>
</dbReference>
<feature type="transmembrane region" description="Helical" evidence="2">
    <location>
        <begin position="21"/>
        <end position="43"/>
    </location>
</feature>
<dbReference type="InterPro" id="IPR049790">
    <property type="entry name" value="Rv3655c/TadE"/>
</dbReference>
<gene>
    <name evidence="3" type="ORF">ACFFVD_13970</name>
</gene>
<dbReference type="RefSeq" id="WP_380024013.1">
    <property type="nucleotide sequence ID" value="NZ_JBHMDY010000008.1"/>
</dbReference>
<organism evidence="3 4">
    <name type="scientific">Dietzia aerolata</name>
    <dbReference type="NCBI Taxonomy" id="595984"/>
    <lineage>
        <taxon>Bacteria</taxon>
        <taxon>Bacillati</taxon>
        <taxon>Actinomycetota</taxon>
        <taxon>Actinomycetes</taxon>
        <taxon>Mycobacteriales</taxon>
        <taxon>Dietziaceae</taxon>
        <taxon>Dietzia</taxon>
    </lineage>
</organism>
<feature type="region of interest" description="Disordered" evidence="1">
    <location>
        <begin position="57"/>
        <end position="85"/>
    </location>
</feature>
<keyword evidence="2" id="KW-0472">Membrane</keyword>
<dbReference type="EMBL" id="JBHMDY010000008">
    <property type="protein sequence ID" value="MFB9260908.1"/>
    <property type="molecule type" value="Genomic_DNA"/>
</dbReference>
<keyword evidence="2" id="KW-0812">Transmembrane</keyword>
<evidence type="ECO:0000256" key="1">
    <source>
        <dbReference type="SAM" id="MobiDB-lite"/>
    </source>
</evidence>
<name>A0ABV5JTA6_9ACTN</name>
<proteinExistence type="predicted"/>
<dbReference type="Proteomes" id="UP001589700">
    <property type="component" value="Unassembled WGS sequence"/>
</dbReference>
<evidence type="ECO:0000256" key="2">
    <source>
        <dbReference type="SAM" id="Phobius"/>
    </source>
</evidence>
<keyword evidence="4" id="KW-1185">Reference proteome</keyword>
<sequence>MTSRRPRGAADSERGSVTVEAALGIASLITVVAIAAAGVAAALTQIRVVDSAREAARVAASSGADQGRSAGQEAAPGASVSVSTGGGQVTAVVVAPARGLPGVELRARAVARIEPGQGW</sequence>
<evidence type="ECO:0000313" key="3">
    <source>
        <dbReference type="EMBL" id="MFB9260908.1"/>
    </source>
</evidence>
<comment type="caution">
    <text evidence="3">The sequence shown here is derived from an EMBL/GenBank/DDBJ whole genome shotgun (WGS) entry which is preliminary data.</text>
</comment>
<reference evidence="3 4" key="1">
    <citation type="submission" date="2024-09" db="EMBL/GenBank/DDBJ databases">
        <authorList>
            <person name="Sun Q."/>
            <person name="Mori K."/>
        </authorList>
    </citation>
    <scope>NUCLEOTIDE SEQUENCE [LARGE SCALE GENOMIC DNA]</scope>
    <source>
        <strain evidence="3 4">CCM 7659</strain>
    </source>
</reference>
<evidence type="ECO:0000313" key="4">
    <source>
        <dbReference type="Proteomes" id="UP001589700"/>
    </source>
</evidence>
<accession>A0ABV5JTA6</accession>
<protein>
    <submittedName>
        <fullName evidence="3">TadE family type IV pilus minor pilin</fullName>
    </submittedName>
</protein>